<evidence type="ECO:0000256" key="2">
    <source>
        <dbReference type="ARBA" id="ARBA00022448"/>
    </source>
</evidence>
<evidence type="ECO:0000256" key="6">
    <source>
        <dbReference type="ARBA" id="ARBA00023237"/>
    </source>
</evidence>
<keyword evidence="6 7" id="KW-0998">Cell outer membrane</keyword>
<dbReference type="Pfam" id="PF13715">
    <property type="entry name" value="CarbopepD_reg_2"/>
    <property type="match status" value="1"/>
</dbReference>
<dbReference type="InterPro" id="IPR037066">
    <property type="entry name" value="Plug_dom_sf"/>
</dbReference>
<dbReference type="Gene3D" id="2.40.170.20">
    <property type="entry name" value="TonB-dependent receptor, beta-barrel domain"/>
    <property type="match status" value="1"/>
</dbReference>
<keyword evidence="2 7" id="KW-0813">Transport</keyword>
<keyword evidence="3 7" id="KW-1134">Transmembrane beta strand</keyword>
<dbReference type="SUPFAM" id="SSF56935">
    <property type="entry name" value="Porins"/>
    <property type="match status" value="1"/>
</dbReference>
<evidence type="ECO:0000256" key="8">
    <source>
        <dbReference type="SAM" id="SignalP"/>
    </source>
</evidence>
<dbReference type="GO" id="GO:0009279">
    <property type="term" value="C:cell outer membrane"/>
    <property type="evidence" value="ECO:0007669"/>
    <property type="project" value="UniProtKB-SubCell"/>
</dbReference>
<comment type="subcellular location">
    <subcellularLocation>
        <location evidence="1 7">Cell outer membrane</location>
        <topology evidence="1 7">Multi-pass membrane protein</topology>
    </subcellularLocation>
</comment>
<organism evidence="10 11">
    <name type="scientific">Hoylesella timonensis S9-PR14</name>
    <dbReference type="NCBI Taxonomy" id="1401062"/>
    <lineage>
        <taxon>Bacteria</taxon>
        <taxon>Pseudomonadati</taxon>
        <taxon>Bacteroidota</taxon>
        <taxon>Bacteroidia</taxon>
        <taxon>Bacteroidales</taxon>
        <taxon>Prevotellaceae</taxon>
        <taxon>Hoylesella</taxon>
    </lineage>
</organism>
<dbReference type="AlphaFoldDB" id="A0A098YSI6"/>
<dbReference type="SUPFAM" id="SSF49464">
    <property type="entry name" value="Carboxypeptidase regulatory domain-like"/>
    <property type="match status" value="1"/>
</dbReference>
<dbReference type="PROSITE" id="PS52016">
    <property type="entry name" value="TONB_DEPENDENT_REC_3"/>
    <property type="match status" value="1"/>
</dbReference>
<proteinExistence type="inferred from homology"/>
<comment type="caution">
    <text evidence="10">The sequence shown here is derived from an EMBL/GenBank/DDBJ whole genome shotgun (WGS) entry which is preliminary data.</text>
</comment>
<dbReference type="InterPro" id="IPR012910">
    <property type="entry name" value="Plug_dom"/>
</dbReference>
<evidence type="ECO:0000259" key="9">
    <source>
        <dbReference type="Pfam" id="PF07715"/>
    </source>
</evidence>
<dbReference type="Gene3D" id="2.170.130.10">
    <property type="entry name" value="TonB-dependent receptor, plug domain"/>
    <property type="match status" value="1"/>
</dbReference>
<evidence type="ECO:0000256" key="4">
    <source>
        <dbReference type="ARBA" id="ARBA00022692"/>
    </source>
</evidence>
<name>A0A098YSI6_9BACT</name>
<dbReference type="OrthoDB" id="668629at2"/>
<keyword evidence="8" id="KW-0732">Signal</keyword>
<feature type="domain" description="TonB-dependent receptor plug" evidence="9">
    <location>
        <begin position="139"/>
        <end position="263"/>
    </location>
</feature>
<evidence type="ECO:0000256" key="1">
    <source>
        <dbReference type="ARBA" id="ARBA00004571"/>
    </source>
</evidence>
<feature type="chain" id="PRO_5001951437" evidence="8">
    <location>
        <begin position="26"/>
        <end position="1040"/>
    </location>
</feature>
<dbReference type="Pfam" id="PF07715">
    <property type="entry name" value="Plug"/>
    <property type="match status" value="1"/>
</dbReference>
<evidence type="ECO:0000313" key="10">
    <source>
        <dbReference type="EMBL" id="KGI22364.1"/>
    </source>
</evidence>
<protein>
    <submittedName>
        <fullName evidence="10">Membrane protein</fullName>
    </submittedName>
</protein>
<gene>
    <name evidence="10" type="ORF">HMPREF9304_04815</name>
</gene>
<accession>A0A098YSI6</accession>
<dbReference type="Proteomes" id="UP000029723">
    <property type="component" value="Unassembled WGS sequence"/>
</dbReference>
<dbReference type="InterPro" id="IPR036942">
    <property type="entry name" value="Beta-barrel_TonB_sf"/>
</dbReference>
<feature type="signal peptide" evidence="8">
    <location>
        <begin position="1"/>
        <end position="25"/>
    </location>
</feature>
<sequence length="1040" mass="116998">MRNKIFLITALIALTCVNGMQVANAHSRNEANKSVLQKGEDNRIISSVKGLIISAEDGLPVIGASVQVEGTKNGTATDEQGRFELKNVRSDTKLKISYIGMATILITPSASVKVVMHTDSRRLDDVVVTGMFNRKKEGFTGSAVTIKGEELKKFSTNNVAKSIAAMTPGLNIMDNIMAGSNPNSLPDMRMRGGANMDLSSKTNVLTVQGEYETYANQPLLIMDGFEISVQTLNDLDPDRVRSIVILKDAAATAIYGSRAANGVIVIESKTPKPGRIWVTYGGELRMEAPDLTGYDLMNAQEKLDIELKAGVYTEGGQTLEKWRLYQSKLRNVLSGVDTYWLSKPLRTALQQRHTVTLEGGDDALRYRMYVGYNSSHGVMKNSGRDVLTGMLDFQYQFKKVLLKNSITIDNSKADESNYGSFSQYTKLNPYLSPYDENGNMKKNMDDFNGTNMGIATYANPLFNTTFNSKNRATNFTVRELFKVEYRPTNDWRMEGAFSLSKSVGHHDIFRPAQHTAFDNISDPTLKGDYRRIQNEGINWGLDFTASWNKQFRDHYITSNARMSFQEHNINSYGTYVTGFPNDNMDDLLFGKKYNEKVTGGERTSRSVGCVLSGGYSYKYKYSVDFNARVDGSSEFGKNNRWAPFWSTGLRYDMKKENFMQNVSFISGLVWRATYGTTGSQGFSPYQAHSYYNYSLLLPYLSSDGTGASILAMHNENLKWQTTRNTNFALELGLFDHRFTARIEHYRKVTDNLITNITLAPSIGFTSYPENLGKIENKGWEISLSAIPYRNTDKQAYWTVTLNGSHNKDKLVEISEAMRHINEVSTNQLKDSPLPRYEEGYSMSSIWVVPSLGIDPATGDEILVKRNGELTNQTGYTGADAIPFGNTEPTWQGYINSSFTYMGWGVDVSFRYRFGGQVYNQTLVDKVENANLAYNADRRVMQMRWQSPGNHAMYRSLNAHGAGTMATSRFVMDENVFQGSTLSMFYRMDTTNTKFIKHWGVSSAKLGFTMEDLFYLSSVKRERGLDYPFSRQFTFSLNVAF</sequence>
<evidence type="ECO:0000256" key="5">
    <source>
        <dbReference type="ARBA" id="ARBA00023136"/>
    </source>
</evidence>
<keyword evidence="5 7" id="KW-0472">Membrane</keyword>
<evidence type="ECO:0000256" key="7">
    <source>
        <dbReference type="PROSITE-ProRule" id="PRU01360"/>
    </source>
</evidence>
<comment type="similarity">
    <text evidence="7">Belongs to the TonB-dependent receptor family.</text>
</comment>
<dbReference type="NCBIfam" id="TIGR04057">
    <property type="entry name" value="SusC_RagA_signa"/>
    <property type="match status" value="1"/>
</dbReference>
<dbReference type="InterPro" id="IPR039426">
    <property type="entry name" value="TonB-dep_rcpt-like"/>
</dbReference>
<dbReference type="Gene3D" id="2.60.40.1120">
    <property type="entry name" value="Carboxypeptidase-like, regulatory domain"/>
    <property type="match status" value="1"/>
</dbReference>
<reference evidence="10 11" key="1">
    <citation type="submission" date="2014-07" db="EMBL/GenBank/DDBJ databases">
        <authorList>
            <person name="McCorrison J."/>
            <person name="Sanka R."/>
            <person name="Torralba M."/>
            <person name="Gillis M."/>
            <person name="Haft D.H."/>
            <person name="Methe B."/>
            <person name="Sutton G."/>
            <person name="Nelson K.E."/>
        </authorList>
    </citation>
    <scope>NUCLEOTIDE SEQUENCE [LARGE SCALE GENOMIC DNA]</scope>
    <source>
        <strain evidence="10 11">S9-PR14</strain>
    </source>
</reference>
<evidence type="ECO:0000313" key="11">
    <source>
        <dbReference type="Proteomes" id="UP000029723"/>
    </source>
</evidence>
<dbReference type="InterPro" id="IPR023997">
    <property type="entry name" value="TonB-dep_OMP_SusC/RagA_CS"/>
</dbReference>
<dbReference type="EMBL" id="JRPQ01000072">
    <property type="protein sequence ID" value="KGI22364.1"/>
    <property type="molecule type" value="Genomic_DNA"/>
</dbReference>
<dbReference type="NCBIfam" id="TIGR04056">
    <property type="entry name" value="OMP_RagA_SusC"/>
    <property type="match status" value="1"/>
</dbReference>
<keyword evidence="4 7" id="KW-0812">Transmembrane</keyword>
<dbReference type="InterPro" id="IPR008969">
    <property type="entry name" value="CarboxyPept-like_regulatory"/>
</dbReference>
<evidence type="ECO:0000256" key="3">
    <source>
        <dbReference type="ARBA" id="ARBA00022452"/>
    </source>
</evidence>
<dbReference type="InterPro" id="IPR023996">
    <property type="entry name" value="TonB-dep_OMP_SusC/RagA"/>
</dbReference>